<dbReference type="EC" id="6.3.2.1" evidence="3"/>
<evidence type="ECO:0000256" key="8">
    <source>
        <dbReference type="ARBA" id="ARBA00022840"/>
    </source>
</evidence>
<evidence type="ECO:0000256" key="1">
    <source>
        <dbReference type="ARBA" id="ARBA00004990"/>
    </source>
</evidence>
<dbReference type="Proteomes" id="UP000236291">
    <property type="component" value="Unassembled WGS sequence"/>
</dbReference>
<comment type="caution">
    <text evidence="12">The sequence shown here is derived from an EMBL/GenBank/DDBJ whole genome shotgun (WGS) entry which is preliminary data.</text>
</comment>
<keyword evidence="8" id="KW-0067">ATP-binding</keyword>
<name>A0A2K3PMB8_TRIPR</name>
<dbReference type="PANTHER" id="PTHR21299:SF1">
    <property type="entry name" value="PANTOATE--BETA-ALANINE LIGASE"/>
    <property type="match status" value="1"/>
</dbReference>
<comment type="pathway">
    <text evidence="1">Cofactor biosynthesis; (R)-pantothenate biosynthesis; (R)-pantothenate from (R)-pantoate and beta-alanine: step 1/1.</text>
</comment>
<dbReference type="STRING" id="57577.A0A2K3PMB8"/>
<dbReference type="InterPro" id="IPR042176">
    <property type="entry name" value="Pantoate_ligase_C"/>
</dbReference>
<comment type="similarity">
    <text evidence="2">Belongs to the pantothenate synthetase family.</text>
</comment>
<comment type="catalytic activity">
    <reaction evidence="11">
        <text>(R)-pantoate + beta-alanine + ATP = (R)-pantothenate + AMP + diphosphate + H(+)</text>
        <dbReference type="Rhea" id="RHEA:10912"/>
        <dbReference type="ChEBI" id="CHEBI:15378"/>
        <dbReference type="ChEBI" id="CHEBI:15980"/>
        <dbReference type="ChEBI" id="CHEBI:29032"/>
        <dbReference type="ChEBI" id="CHEBI:30616"/>
        <dbReference type="ChEBI" id="CHEBI:33019"/>
        <dbReference type="ChEBI" id="CHEBI:57966"/>
        <dbReference type="ChEBI" id="CHEBI:456215"/>
        <dbReference type="EC" id="6.3.2.1"/>
    </reaction>
</comment>
<evidence type="ECO:0000313" key="13">
    <source>
        <dbReference type="Proteomes" id="UP000236291"/>
    </source>
</evidence>
<dbReference type="GO" id="GO:0004592">
    <property type="term" value="F:pantoate-beta-alanine ligase activity"/>
    <property type="evidence" value="ECO:0007669"/>
    <property type="project" value="UniProtKB-EC"/>
</dbReference>
<evidence type="ECO:0000256" key="3">
    <source>
        <dbReference type="ARBA" id="ARBA00012219"/>
    </source>
</evidence>
<protein>
    <recommendedName>
        <fullName evidence="4">Pantoate--beta-alanine ligase</fullName>
        <ecNumber evidence="3">6.3.2.1</ecNumber>
    </recommendedName>
    <alternativeName>
        <fullName evidence="10">Pantoate-activating enzyme</fullName>
    </alternativeName>
    <alternativeName>
        <fullName evidence="9">Pantothenate synthetase</fullName>
    </alternativeName>
</protein>
<evidence type="ECO:0000256" key="2">
    <source>
        <dbReference type="ARBA" id="ARBA00009256"/>
    </source>
</evidence>
<evidence type="ECO:0000256" key="6">
    <source>
        <dbReference type="ARBA" id="ARBA00022655"/>
    </source>
</evidence>
<dbReference type="HAMAP" id="MF_00158">
    <property type="entry name" value="PanC"/>
    <property type="match status" value="1"/>
</dbReference>
<keyword evidence="5 12" id="KW-0436">Ligase</keyword>
<keyword evidence="6" id="KW-0566">Pantothenate biosynthesis</keyword>
<organism evidence="12 13">
    <name type="scientific">Trifolium pratense</name>
    <name type="common">Red clover</name>
    <dbReference type="NCBI Taxonomy" id="57577"/>
    <lineage>
        <taxon>Eukaryota</taxon>
        <taxon>Viridiplantae</taxon>
        <taxon>Streptophyta</taxon>
        <taxon>Embryophyta</taxon>
        <taxon>Tracheophyta</taxon>
        <taxon>Spermatophyta</taxon>
        <taxon>Magnoliopsida</taxon>
        <taxon>eudicotyledons</taxon>
        <taxon>Gunneridae</taxon>
        <taxon>Pentapetalae</taxon>
        <taxon>rosids</taxon>
        <taxon>fabids</taxon>
        <taxon>Fabales</taxon>
        <taxon>Fabaceae</taxon>
        <taxon>Papilionoideae</taxon>
        <taxon>50 kb inversion clade</taxon>
        <taxon>NPAAA clade</taxon>
        <taxon>Hologalegina</taxon>
        <taxon>IRL clade</taxon>
        <taxon>Trifolieae</taxon>
        <taxon>Trifolium</taxon>
    </lineage>
</organism>
<proteinExistence type="inferred from homology"/>
<accession>A0A2K3PMB8</accession>
<dbReference type="SUPFAM" id="SSF52374">
    <property type="entry name" value="Nucleotidylyl transferase"/>
    <property type="match status" value="2"/>
</dbReference>
<dbReference type="AlphaFoldDB" id="A0A2K3PMB8"/>
<dbReference type="InterPro" id="IPR003721">
    <property type="entry name" value="Pantoate_ligase"/>
</dbReference>
<dbReference type="Pfam" id="PF02569">
    <property type="entry name" value="Pantoate_ligase"/>
    <property type="match status" value="2"/>
</dbReference>
<evidence type="ECO:0000256" key="9">
    <source>
        <dbReference type="ARBA" id="ARBA00029902"/>
    </source>
</evidence>
<dbReference type="GO" id="GO:0005829">
    <property type="term" value="C:cytosol"/>
    <property type="evidence" value="ECO:0007669"/>
    <property type="project" value="TreeGrafter"/>
</dbReference>
<evidence type="ECO:0000256" key="4">
    <source>
        <dbReference type="ARBA" id="ARBA00015647"/>
    </source>
</evidence>
<dbReference type="PANTHER" id="PTHR21299">
    <property type="entry name" value="CYTIDYLATE KINASE/PANTOATE-BETA-ALANINE LIGASE"/>
    <property type="match status" value="1"/>
</dbReference>
<evidence type="ECO:0000256" key="10">
    <source>
        <dbReference type="ARBA" id="ARBA00032806"/>
    </source>
</evidence>
<evidence type="ECO:0000256" key="5">
    <source>
        <dbReference type="ARBA" id="ARBA00022598"/>
    </source>
</evidence>
<dbReference type="ExpressionAtlas" id="A0A2K3PMB8">
    <property type="expression patterns" value="baseline"/>
</dbReference>
<dbReference type="Gene3D" id="3.40.50.620">
    <property type="entry name" value="HUPs"/>
    <property type="match status" value="1"/>
</dbReference>
<dbReference type="EMBL" id="ASHM01008506">
    <property type="protein sequence ID" value="PNY16421.1"/>
    <property type="molecule type" value="Genomic_DNA"/>
</dbReference>
<reference evidence="12 13" key="1">
    <citation type="journal article" date="2014" name="Am. J. Bot.">
        <title>Genome assembly and annotation for red clover (Trifolium pratense; Fabaceae).</title>
        <authorList>
            <person name="Istvanek J."/>
            <person name="Jaros M."/>
            <person name="Krenek A."/>
            <person name="Repkova J."/>
        </authorList>
    </citation>
    <scope>NUCLEOTIDE SEQUENCE [LARGE SCALE GENOMIC DNA]</scope>
    <source>
        <strain evidence="13">cv. Tatra</strain>
        <tissue evidence="12">Young leaves</tissue>
    </source>
</reference>
<evidence type="ECO:0000256" key="11">
    <source>
        <dbReference type="ARBA" id="ARBA00048258"/>
    </source>
</evidence>
<dbReference type="InterPro" id="IPR014729">
    <property type="entry name" value="Rossmann-like_a/b/a_fold"/>
</dbReference>
<dbReference type="UniPathway" id="UPA00028">
    <property type="reaction ID" value="UER00005"/>
</dbReference>
<dbReference type="Gene3D" id="3.30.1300.10">
    <property type="entry name" value="Pantoate-beta-alanine ligase, C-terminal domain"/>
    <property type="match status" value="1"/>
</dbReference>
<reference evidence="12 13" key="2">
    <citation type="journal article" date="2017" name="Front. Plant Sci.">
        <title>Gene Classification and Mining of Molecular Markers Useful in Red Clover (Trifolium pratense) Breeding.</title>
        <authorList>
            <person name="Istvanek J."/>
            <person name="Dluhosova J."/>
            <person name="Dluhos P."/>
            <person name="Patkova L."/>
            <person name="Nedelnik J."/>
            <person name="Repkova J."/>
        </authorList>
    </citation>
    <scope>NUCLEOTIDE SEQUENCE [LARGE SCALE GENOMIC DNA]</scope>
    <source>
        <strain evidence="13">cv. Tatra</strain>
        <tissue evidence="12">Young leaves</tissue>
    </source>
</reference>
<keyword evidence="7" id="KW-0547">Nucleotide-binding</keyword>
<evidence type="ECO:0000256" key="7">
    <source>
        <dbReference type="ARBA" id="ARBA00022741"/>
    </source>
</evidence>
<dbReference type="GO" id="GO:0015940">
    <property type="term" value="P:pantothenate biosynthetic process"/>
    <property type="evidence" value="ECO:0007669"/>
    <property type="project" value="UniProtKB-UniPathway"/>
</dbReference>
<sequence length="334" mass="36915">MATKEPLIIRDKTQMTKWSRTMRSQSKLIALVPTMGYLHQGHLSLITEAHKHANVVAVSIYVNPGQFSPNEDLSTYPSDFQGDIQKLMSVPGGVDVVFNPKNLYDYGDSDSGEGGDGDGGVGVVSCIEKSGLGHESWVRVEKLEKGLCGKSRPIFFRGVATIVTKLFNIVEPDFAFFGKKDYQQWRLIQRMKLHHEVRKFLSRASTHAPIHINPPIKDPGSRVLVAVNRTLECAPHKVSGSNPPGATSYVRDLDFSIKVIGCEITRENDGLAMSSRNVHLSPEEREKALSINKSLSKAKSAVEDGQVQCEKLRNLVIQCITEAGGTIDYAEVRR</sequence>
<evidence type="ECO:0000313" key="12">
    <source>
        <dbReference type="EMBL" id="PNY16421.1"/>
    </source>
</evidence>
<dbReference type="GO" id="GO:0005524">
    <property type="term" value="F:ATP binding"/>
    <property type="evidence" value="ECO:0007669"/>
    <property type="project" value="UniProtKB-KW"/>
</dbReference>
<gene>
    <name evidence="12" type="ORF">L195_g013140</name>
</gene>